<dbReference type="OrthoDB" id="9811532at2"/>
<dbReference type="SMART" id="SM00363">
    <property type="entry name" value="S4"/>
    <property type="match status" value="1"/>
</dbReference>
<gene>
    <name evidence="3" type="ORF">RISK_005238</name>
</gene>
<dbReference type="InterPro" id="IPR002942">
    <property type="entry name" value="S4_RNA-bd"/>
</dbReference>
<feature type="domain" description="RNA-binding S4" evidence="2">
    <location>
        <begin position="21"/>
        <end position="81"/>
    </location>
</feature>
<dbReference type="PROSITE" id="PS50889">
    <property type="entry name" value="S4"/>
    <property type="match status" value="1"/>
</dbReference>
<dbReference type="Proteomes" id="UP000036367">
    <property type="component" value="Unassembled WGS sequence"/>
</dbReference>
<protein>
    <recommendedName>
        <fullName evidence="2">RNA-binding S4 domain-containing protein</fullName>
    </recommendedName>
</protein>
<evidence type="ECO:0000313" key="4">
    <source>
        <dbReference type="Proteomes" id="UP000036367"/>
    </source>
</evidence>
<keyword evidence="4" id="KW-1185">Reference proteome</keyword>
<dbReference type="PATRIC" id="fig|595434.4.peg.4973"/>
<dbReference type="AlphaFoldDB" id="A0A0J1B8A2"/>
<dbReference type="STRING" id="595434.RISK_005238"/>
<evidence type="ECO:0000259" key="2">
    <source>
        <dbReference type="SMART" id="SM00363"/>
    </source>
</evidence>
<keyword evidence="1" id="KW-0694">RNA-binding</keyword>
<proteinExistence type="predicted"/>
<sequence>MSDSSPQPDAPVPSSTPIPMVRLDDFLKREGLVGTGGEAKVLIQAGEVIVNGEVDTRRRKQLHNGDVVTFNGEDFPVDVESLGDPPM</sequence>
<reference evidence="3" key="1">
    <citation type="submission" date="2015-05" db="EMBL/GenBank/DDBJ databases">
        <title>Permanent draft genome of Rhodopirellula islandicus K833.</title>
        <authorList>
            <person name="Kizina J."/>
            <person name="Richter M."/>
            <person name="Glockner F.O."/>
            <person name="Harder J."/>
        </authorList>
    </citation>
    <scope>NUCLEOTIDE SEQUENCE [LARGE SCALE GENOMIC DNA]</scope>
    <source>
        <strain evidence="3">K833</strain>
    </source>
</reference>
<dbReference type="CDD" id="cd00165">
    <property type="entry name" value="S4"/>
    <property type="match status" value="1"/>
</dbReference>
<organism evidence="3 4">
    <name type="scientific">Rhodopirellula islandica</name>
    <dbReference type="NCBI Taxonomy" id="595434"/>
    <lineage>
        <taxon>Bacteria</taxon>
        <taxon>Pseudomonadati</taxon>
        <taxon>Planctomycetota</taxon>
        <taxon>Planctomycetia</taxon>
        <taxon>Pirellulales</taxon>
        <taxon>Pirellulaceae</taxon>
        <taxon>Rhodopirellula</taxon>
    </lineage>
</organism>
<dbReference type="InterPro" id="IPR036986">
    <property type="entry name" value="S4_RNA-bd_sf"/>
</dbReference>
<dbReference type="SUPFAM" id="SSF55174">
    <property type="entry name" value="Alpha-L RNA-binding motif"/>
    <property type="match status" value="1"/>
</dbReference>
<dbReference type="RefSeq" id="WP_047816292.1">
    <property type="nucleotide sequence ID" value="NZ_LECT01000043.1"/>
</dbReference>
<dbReference type="Pfam" id="PF13275">
    <property type="entry name" value="S4_2"/>
    <property type="match status" value="1"/>
</dbReference>
<comment type="caution">
    <text evidence="3">The sequence shown here is derived from an EMBL/GenBank/DDBJ whole genome shotgun (WGS) entry which is preliminary data.</text>
</comment>
<name>A0A0J1B8A2_RHOIS</name>
<evidence type="ECO:0000313" key="3">
    <source>
        <dbReference type="EMBL" id="KLU02942.1"/>
    </source>
</evidence>
<dbReference type="Gene3D" id="3.10.290.10">
    <property type="entry name" value="RNA-binding S4 domain"/>
    <property type="match status" value="1"/>
</dbReference>
<evidence type="ECO:0000256" key="1">
    <source>
        <dbReference type="PROSITE-ProRule" id="PRU00182"/>
    </source>
</evidence>
<dbReference type="GO" id="GO:0003723">
    <property type="term" value="F:RNA binding"/>
    <property type="evidence" value="ECO:0007669"/>
    <property type="project" value="UniProtKB-KW"/>
</dbReference>
<accession>A0A0J1B8A2</accession>
<dbReference type="EMBL" id="LECT01000043">
    <property type="protein sequence ID" value="KLU02942.1"/>
    <property type="molecule type" value="Genomic_DNA"/>
</dbReference>